<dbReference type="Proteomes" id="UP000194798">
    <property type="component" value="Unassembled WGS sequence"/>
</dbReference>
<gene>
    <name evidence="1" type="ORF">TPSD3_03025</name>
</gene>
<name>A0A251XAX2_9GAMM</name>
<sequence length="59" mass="7428">MKHIINSLVVFWHFTEKWIVEKWTTVQMSNKPLFYSKFRPYSKKQMSIFNFYFKMRTID</sequence>
<dbReference type="EMBL" id="MSLT01000006">
    <property type="protein sequence ID" value="OUD15509.1"/>
    <property type="molecule type" value="Genomic_DNA"/>
</dbReference>
<evidence type="ECO:0000313" key="2">
    <source>
        <dbReference type="Proteomes" id="UP000194798"/>
    </source>
</evidence>
<protein>
    <submittedName>
        <fullName evidence="1">Uncharacterized protein</fullName>
    </submittedName>
</protein>
<evidence type="ECO:0000313" key="1">
    <source>
        <dbReference type="EMBL" id="OUD15509.1"/>
    </source>
</evidence>
<reference evidence="1 2" key="1">
    <citation type="submission" date="2016-12" db="EMBL/GenBank/DDBJ databases">
        <title>Thioflexothrix psekupsii D3 genome sequencing and assembly.</title>
        <authorList>
            <person name="Fomenkov A."/>
            <person name="Vincze T."/>
            <person name="Grabovich M."/>
            <person name="Anton B.P."/>
            <person name="Dubinina G."/>
            <person name="Orlova M."/>
            <person name="Belousova E."/>
            <person name="Roberts R.J."/>
        </authorList>
    </citation>
    <scope>NUCLEOTIDE SEQUENCE [LARGE SCALE GENOMIC DNA]</scope>
    <source>
        <strain evidence="1">D3</strain>
    </source>
</reference>
<accession>A0A251XAX2</accession>
<proteinExistence type="predicted"/>
<dbReference type="AlphaFoldDB" id="A0A251XAX2"/>
<organism evidence="1 2">
    <name type="scientific">Thioflexithrix psekupsensis</name>
    <dbReference type="NCBI Taxonomy" id="1570016"/>
    <lineage>
        <taxon>Bacteria</taxon>
        <taxon>Pseudomonadati</taxon>
        <taxon>Pseudomonadota</taxon>
        <taxon>Gammaproteobacteria</taxon>
        <taxon>Thiotrichales</taxon>
        <taxon>Thioflexithrix</taxon>
    </lineage>
</organism>
<keyword evidence="2" id="KW-1185">Reference proteome</keyword>
<comment type="caution">
    <text evidence="1">The sequence shown here is derived from an EMBL/GenBank/DDBJ whole genome shotgun (WGS) entry which is preliminary data.</text>
</comment>